<dbReference type="Proteomes" id="UP000649739">
    <property type="component" value="Unassembled WGS sequence"/>
</dbReference>
<dbReference type="EMBL" id="BMQB01000008">
    <property type="protein sequence ID" value="GGK02460.1"/>
    <property type="molecule type" value="Genomic_DNA"/>
</dbReference>
<evidence type="ECO:0000313" key="1">
    <source>
        <dbReference type="EMBL" id="GGK02460.1"/>
    </source>
</evidence>
<sequence>MLGVVRTGRRWKRIHATVHWGARVELTYVGKDPGSGNDNCPALYRTDRDSYIVQGWRVTDPAALAELAIPDHETCVEIPARMLPLFRPVGG</sequence>
<proteinExistence type="predicted"/>
<comment type="caution">
    <text evidence="1">The sequence shown here is derived from an EMBL/GenBank/DDBJ whole genome shotgun (WGS) entry which is preliminary data.</text>
</comment>
<evidence type="ECO:0000313" key="2">
    <source>
        <dbReference type="Proteomes" id="UP000649739"/>
    </source>
</evidence>
<accession>A0A8J3BEC8</accession>
<organism evidence="1 2">
    <name type="scientific">Pilimelia anulata</name>
    <dbReference type="NCBI Taxonomy" id="53371"/>
    <lineage>
        <taxon>Bacteria</taxon>
        <taxon>Bacillati</taxon>
        <taxon>Actinomycetota</taxon>
        <taxon>Actinomycetes</taxon>
        <taxon>Micromonosporales</taxon>
        <taxon>Micromonosporaceae</taxon>
        <taxon>Pilimelia</taxon>
    </lineage>
</organism>
<keyword evidence="2" id="KW-1185">Reference proteome</keyword>
<protein>
    <submittedName>
        <fullName evidence="1">Uncharacterized protein</fullName>
    </submittedName>
</protein>
<name>A0A8J3BEC8_9ACTN</name>
<reference evidence="1" key="2">
    <citation type="submission" date="2020-09" db="EMBL/GenBank/DDBJ databases">
        <authorList>
            <person name="Sun Q."/>
            <person name="Ohkuma M."/>
        </authorList>
    </citation>
    <scope>NUCLEOTIDE SEQUENCE</scope>
    <source>
        <strain evidence="1">JCM 3090</strain>
    </source>
</reference>
<gene>
    <name evidence="1" type="ORF">GCM10010123_35490</name>
</gene>
<reference evidence="1" key="1">
    <citation type="journal article" date="2014" name="Int. J. Syst. Evol. Microbiol.">
        <title>Complete genome sequence of Corynebacterium casei LMG S-19264T (=DSM 44701T), isolated from a smear-ripened cheese.</title>
        <authorList>
            <consortium name="US DOE Joint Genome Institute (JGI-PGF)"/>
            <person name="Walter F."/>
            <person name="Albersmeier A."/>
            <person name="Kalinowski J."/>
            <person name="Ruckert C."/>
        </authorList>
    </citation>
    <scope>NUCLEOTIDE SEQUENCE</scope>
    <source>
        <strain evidence="1">JCM 3090</strain>
    </source>
</reference>
<dbReference type="AlphaFoldDB" id="A0A8J3BEC8"/>